<sequence length="396" mass="45026">MSSSSNIALRLKRLRMSRGLSLDALVASMGHVVTKQALSKYECGKASPSPIVLNKLADTFKVKASYFLKEPQVTVKFIGYRKASTLPKKDQGRIESIVTEVLEDRVSLQAMTGWPNGNHLPIHAHRISKIEDTEKAAEELRTNWKLGQDPISSMVGMLEDHHIHVIEIDAIDKFDGICAVAVDEATQTQAAGLVTSKGVSGERQRLSLAHELGHLVLKIGHNLDEEKAAFRFGAAFLAPAQVVYREIGTKRETILSEELLLFKKRFGMSVQALVRRLFDLDIISEGYYRHWMMLINRLRWKRKEPSELEPEQSQWLRQTALRAYAEGLITREEVERLLGEPLDVEEPLTLIERRAFMKLPLEERRRILSEQADKLKSHYWEGADRGDLQSGDFVEY</sequence>
<dbReference type="EMBL" id="CZPZ01000009">
    <property type="protein sequence ID" value="CUS34515.1"/>
    <property type="molecule type" value="Genomic_DNA"/>
</dbReference>
<evidence type="ECO:0000259" key="2">
    <source>
        <dbReference type="PROSITE" id="PS50943"/>
    </source>
</evidence>
<dbReference type="Proteomes" id="UP000198736">
    <property type="component" value="Unassembled WGS sequence"/>
</dbReference>
<dbReference type="SMART" id="SM00530">
    <property type="entry name" value="HTH_XRE"/>
    <property type="match status" value="1"/>
</dbReference>
<evidence type="ECO:0000313" key="3">
    <source>
        <dbReference type="EMBL" id="CUS34515.1"/>
    </source>
</evidence>
<evidence type="ECO:0000313" key="4">
    <source>
        <dbReference type="Proteomes" id="UP000198736"/>
    </source>
</evidence>
<organism evidence="3 4">
    <name type="scientific">Candidatus Nitrospira nitrificans</name>
    <dbReference type="NCBI Taxonomy" id="1742973"/>
    <lineage>
        <taxon>Bacteria</taxon>
        <taxon>Pseudomonadati</taxon>
        <taxon>Nitrospirota</taxon>
        <taxon>Nitrospiria</taxon>
        <taxon>Nitrospirales</taxon>
        <taxon>Nitrospiraceae</taxon>
        <taxon>Nitrospira</taxon>
    </lineage>
</organism>
<dbReference type="PANTHER" id="PTHR43236">
    <property type="entry name" value="ANTITOXIN HIGA1"/>
    <property type="match status" value="1"/>
</dbReference>
<protein>
    <submittedName>
        <fullName evidence="3">Helix-turn-helix domain protein</fullName>
    </submittedName>
</protein>
<evidence type="ECO:0000256" key="1">
    <source>
        <dbReference type="ARBA" id="ARBA00007227"/>
    </source>
</evidence>
<proteinExistence type="inferred from homology"/>
<keyword evidence="4" id="KW-1185">Reference proteome</keyword>
<dbReference type="Gene3D" id="1.10.10.2910">
    <property type="match status" value="1"/>
</dbReference>
<reference evidence="4" key="1">
    <citation type="submission" date="2015-10" db="EMBL/GenBank/DDBJ databases">
        <authorList>
            <person name="Luecker S."/>
            <person name="Luecker S."/>
        </authorList>
    </citation>
    <scope>NUCLEOTIDE SEQUENCE [LARGE SCALE GENOMIC DNA]</scope>
</reference>
<dbReference type="Gene3D" id="1.10.260.40">
    <property type="entry name" value="lambda repressor-like DNA-binding domains"/>
    <property type="match status" value="1"/>
</dbReference>
<dbReference type="InterPro" id="IPR052345">
    <property type="entry name" value="Rad_response_metalloprotease"/>
</dbReference>
<dbReference type="GO" id="GO:0003677">
    <property type="term" value="F:DNA binding"/>
    <property type="evidence" value="ECO:0007669"/>
    <property type="project" value="InterPro"/>
</dbReference>
<dbReference type="PROSITE" id="PS50943">
    <property type="entry name" value="HTH_CROC1"/>
    <property type="match status" value="1"/>
</dbReference>
<dbReference type="CDD" id="cd00093">
    <property type="entry name" value="HTH_XRE"/>
    <property type="match status" value="1"/>
</dbReference>
<comment type="similarity">
    <text evidence="1">Belongs to the short-chain fatty acyl-CoA assimilation regulator (ScfR) family.</text>
</comment>
<dbReference type="InterPro" id="IPR001387">
    <property type="entry name" value="Cro/C1-type_HTH"/>
</dbReference>
<dbReference type="Pfam" id="PF06114">
    <property type="entry name" value="Peptidase_M78"/>
    <property type="match status" value="1"/>
</dbReference>
<feature type="domain" description="HTH cro/C1-type" evidence="2">
    <location>
        <begin position="11"/>
        <end position="67"/>
    </location>
</feature>
<dbReference type="InterPro" id="IPR010359">
    <property type="entry name" value="IrrE_HExxH"/>
</dbReference>
<dbReference type="STRING" id="1742973.COMA2_170048"/>
<name>A0A0S4L9Z8_9BACT</name>
<dbReference type="RefSeq" id="WP_139077150.1">
    <property type="nucleotide sequence ID" value="NZ_CZPZ01000009.1"/>
</dbReference>
<accession>A0A0S4L9Z8</accession>
<gene>
    <name evidence="3" type="ORF">COMA2_170048</name>
</gene>
<dbReference type="AlphaFoldDB" id="A0A0S4L9Z8"/>
<dbReference type="PANTHER" id="PTHR43236:SF1">
    <property type="entry name" value="BLL7220 PROTEIN"/>
    <property type="match status" value="1"/>
</dbReference>
<dbReference type="SUPFAM" id="SSF47413">
    <property type="entry name" value="lambda repressor-like DNA-binding domains"/>
    <property type="match status" value="1"/>
</dbReference>
<dbReference type="Pfam" id="PF01381">
    <property type="entry name" value="HTH_3"/>
    <property type="match status" value="1"/>
</dbReference>
<dbReference type="InterPro" id="IPR010982">
    <property type="entry name" value="Lambda_DNA-bd_dom_sf"/>
</dbReference>
<dbReference type="OrthoDB" id="9794834at2"/>